<evidence type="ECO:0000313" key="9">
    <source>
        <dbReference type="Proteomes" id="UP000095038"/>
    </source>
</evidence>
<comment type="function">
    <text evidence="1">Involved in endocytosis.</text>
</comment>
<dbReference type="GeneID" id="30966307"/>
<dbReference type="InterPro" id="IPR051722">
    <property type="entry name" value="Endocytosis_PI4K-reg_protein"/>
</dbReference>
<accession>A0A1D2VMZ0</accession>
<comment type="subcellular location">
    <subcellularLocation>
        <location evidence="2">Cell membrane</location>
        <topology evidence="2">Peripheral membrane protein</topology>
        <orientation evidence="2">Cytoplasmic side</orientation>
    </subcellularLocation>
    <subcellularLocation>
        <location evidence="3">Cytoplasmic granule</location>
    </subcellularLocation>
</comment>
<reference evidence="9" key="1">
    <citation type="submission" date="2016-05" db="EMBL/GenBank/DDBJ databases">
        <title>Comparative genomics of biotechnologically important yeasts.</title>
        <authorList>
            <consortium name="DOE Joint Genome Institute"/>
            <person name="Riley R."/>
            <person name="Haridas S."/>
            <person name="Wolfe K.H."/>
            <person name="Lopes M.R."/>
            <person name="Hittinger C.T."/>
            <person name="Goker M."/>
            <person name="Salamov A."/>
            <person name="Wisecaver J."/>
            <person name="Long T.M."/>
            <person name="Aerts A.L."/>
            <person name="Barry K."/>
            <person name="Choi C."/>
            <person name="Clum A."/>
            <person name="Coughlan A.Y."/>
            <person name="Deshpande S."/>
            <person name="Douglass A.P."/>
            <person name="Hanson S.J."/>
            <person name="Klenk H.-P."/>
            <person name="Labutti K."/>
            <person name="Lapidus A."/>
            <person name="Lindquist E."/>
            <person name="Lipzen A."/>
            <person name="Meier-Kolthoff J.P."/>
            <person name="Ohm R.A."/>
            <person name="Otillar R.P."/>
            <person name="Pangilinan J."/>
            <person name="Peng Y."/>
            <person name="Rokas A."/>
            <person name="Rosa C.A."/>
            <person name="Scheuner C."/>
            <person name="Sibirny A.A."/>
            <person name="Slot J.C."/>
            <person name="Stielow J.B."/>
            <person name="Sun H."/>
            <person name="Kurtzman C.P."/>
            <person name="Blackwell M."/>
            <person name="Grigoriev I.V."/>
            <person name="Jeffries T.W."/>
        </authorList>
    </citation>
    <scope>NUCLEOTIDE SEQUENCE [LARGE SCALE GENOMIC DNA]</scope>
    <source>
        <strain evidence="9">DSM 1968</strain>
    </source>
</reference>
<dbReference type="GO" id="GO:0005886">
    <property type="term" value="C:plasma membrane"/>
    <property type="evidence" value="ECO:0007669"/>
    <property type="project" value="UniProtKB-SubCell"/>
</dbReference>
<protein>
    <recommendedName>
        <fullName evidence="6">Cargo-transport protein YPP1</fullName>
    </recommendedName>
</protein>
<feature type="compositionally biased region" description="Low complexity" evidence="7">
    <location>
        <begin position="126"/>
        <end position="135"/>
    </location>
</feature>
<dbReference type="InParanoid" id="A0A1D2VMZ0"/>
<dbReference type="AlphaFoldDB" id="A0A1D2VMZ0"/>
<evidence type="ECO:0000256" key="1">
    <source>
        <dbReference type="ARBA" id="ARBA00002550"/>
    </source>
</evidence>
<comment type="similarity">
    <text evidence="5">Belongs to the YPP1 family.</text>
</comment>
<sequence>MKYDIIQIYITELFVLERKVGVEKSFEKAPKLFELFNQFFVSNAIVGHNVSTNNKIEYSGTNSPKPSDNQFDQALLPSIDSLISHSYEDENINPTPDRSHKKADLNIDSSATELRKIFSLSKILKNSGSNSHNNSKPNAGTKIESETVELSKLEKTISRLSIDKHRNGHRSGHFSSIRRVASRHFGSLRSSIGPSSSSSPNSKNGPVSPNERKFNPNKKALPELPNHKIGNNKLTANSFGSGFRNVILQRIWLIISIFYLKMNQFKECESSIIEAENFFKSNDLTRSCYGYLLLNINTKDIGIILNNRYENNFNKKTIIDLIQSRKKNALNEFESILDSNHEYFDAIIGICQVILEDTDDLMLSKLNNTEGANFLDDNTSGFDFEARDDDTDDELNNDNYLGKNNDIDLLDSDNDDECYDLLNTQLSRGRTISSDTTTVSLDLKEFHRVFSSAQDKAAAVTRIKGLLEIFVNDYYYFSNDKLWYCLSEIYKKVNDNSRLENALWKTIEIEENYLIRDLRFFEEMF</sequence>
<dbReference type="PANTHER" id="PTHR23083">
    <property type="entry name" value="TETRATRICOPEPTIDE REPEAT PROTEIN, TPR"/>
    <property type="match status" value="1"/>
</dbReference>
<feature type="region of interest" description="Disordered" evidence="7">
    <location>
        <begin position="188"/>
        <end position="227"/>
    </location>
</feature>
<evidence type="ECO:0000256" key="5">
    <source>
        <dbReference type="ARBA" id="ARBA00038251"/>
    </source>
</evidence>
<evidence type="ECO:0000256" key="3">
    <source>
        <dbReference type="ARBA" id="ARBA00004463"/>
    </source>
</evidence>
<dbReference type="Gene3D" id="1.25.40.10">
    <property type="entry name" value="Tetratricopeptide repeat domain"/>
    <property type="match status" value="1"/>
</dbReference>
<evidence type="ECO:0000256" key="2">
    <source>
        <dbReference type="ARBA" id="ARBA00004413"/>
    </source>
</evidence>
<dbReference type="STRING" id="1344418.A0A1D2VMZ0"/>
<name>A0A1D2VMZ0_9ASCO</name>
<feature type="compositionally biased region" description="Low complexity" evidence="7">
    <location>
        <begin position="188"/>
        <end position="209"/>
    </location>
</feature>
<proteinExistence type="inferred from homology"/>
<evidence type="ECO:0000256" key="4">
    <source>
        <dbReference type="ARBA" id="ARBA00022583"/>
    </source>
</evidence>
<dbReference type="PANTHER" id="PTHR23083:SF464">
    <property type="entry name" value="TETRATRICOPEPTIDE REPEAT DOMAIN 7, ISOFORM A"/>
    <property type="match status" value="1"/>
</dbReference>
<feature type="region of interest" description="Disordered" evidence="7">
    <location>
        <begin position="125"/>
        <end position="147"/>
    </location>
</feature>
<evidence type="ECO:0000313" key="8">
    <source>
        <dbReference type="EMBL" id="ODV62978.1"/>
    </source>
</evidence>
<dbReference type="InterPro" id="IPR011990">
    <property type="entry name" value="TPR-like_helical_dom_sf"/>
</dbReference>
<dbReference type="Proteomes" id="UP000095038">
    <property type="component" value="Unassembled WGS sequence"/>
</dbReference>
<keyword evidence="4" id="KW-0254">Endocytosis</keyword>
<keyword evidence="9" id="KW-1185">Reference proteome</keyword>
<dbReference type="RefSeq" id="XP_020049285.1">
    <property type="nucleotide sequence ID" value="XM_020192671.1"/>
</dbReference>
<dbReference type="GO" id="GO:0006897">
    <property type="term" value="P:endocytosis"/>
    <property type="evidence" value="ECO:0007669"/>
    <property type="project" value="UniProtKB-KW"/>
</dbReference>
<organism evidence="8 9">
    <name type="scientific">Ascoidea rubescens DSM 1968</name>
    <dbReference type="NCBI Taxonomy" id="1344418"/>
    <lineage>
        <taxon>Eukaryota</taxon>
        <taxon>Fungi</taxon>
        <taxon>Dikarya</taxon>
        <taxon>Ascomycota</taxon>
        <taxon>Saccharomycotina</taxon>
        <taxon>Saccharomycetes</taxon>
        <taxon>Ascoideaceae</taxon>
        <taxon>Ascoidea</taxon>
    </lineage>
</organism>
<evidence type="ECO:0000256" key="6">
    <source>
        <dbReference type="ARBA" id="ARBA00039231"/>
    </source>
</evidence>
<dbReference type="EMBL" id="KV454476">
    <property type="protein sequence ID" value="ODV62978.1"/>
    <property type="molecule type" value="Genomic_DNA"/>
</dbReference>
<dbReference type="OrthoDB" id="29013at2759"/>
<evidence type="ECO:0000256" key="7">
    <source>
        <dbReference type="SAM" id="MobiDB-lite"/>
    </source>
</evidence>
<gene>
    <name evidence="8" type="ORF">ASCRUDRAFT_74411</name>
</gene>